<evidence type="ECO:0000313" key="3">
    <source>
        <dbReference type="Proteomes" id="UP000483078"/>
    </source>
</evidence>
<name>A0A7C9L773_9RHOB</name>
<reference evidence="2 3" key="1">
    <citation type="submission" date="2019-06" db="EMBL/GenBank/DDBJ databases">
        <title>Enrichment of Autotrophic Halophilic Microorganisms from Red Sea Brine Pool Using Microbial Electrosynthesis System.</title>
        <authorList>
            <person name="Alqahtani M.F."/>
            <person name="Bajracharya S."/>
            <person name="Katuri K.P."/>
            <person name="Ali M."/>
            <person name="Saikaly P.E."/>
        </authorList>
    </citation>
    <scope>NUCLEOTIDE SEQUENCE [LARGE SCALE GENOMIC DNA]</scope>
    <source>
        <strain evidence="2">MES6</strain>
    </source>
</reference>
<evidence type="ECO:0000313" key="2">
    <source>
        <dbReference type="EMBL" id="MTJ03474.1"/>
    </source>
</evidence>
<dbReference type="AlphaFoldDB" id="A0A7C9L773"/>
<sequence>MKPKTVGRHGGQNPAIRAHVQNMGLVAGTSILTLDGALPVEHLYPADRIITRDAGAAILRDIQVHRVAGPAVLITGGTLGDTRPEHDLIIPAAQAVLVRDWRAKALAGRQQALLPARMLVDGEFIRLLPCTQMTVFQLFTDAPHIIYAGGLELAALTCAPATANAA</sequence>
<evidence type="ECO:0000259" key="1">
    <source>
        <dbReference type="Pfam" id="PF13403"/>
    </source>
</evidence>
<proteinExistence type="predicted"/>
<dbReference type="RefSeq" id="WP_273247956.1">
    <property type="nucleotide sequence ID" value="NZ_VENJ01000002.1"/>
</dbReference>
<accession>A0A7C9L773</accession>
<feature type="domain" description="Hedgehog/Intein (Hint)" evidence="1">
    <location>
        <begin position="25"/>
        <end position="152"/>
    </location>
</feature>
<protein>
    <recommendedName>
        <fullName evidence="1">Hedgehog/Intein (Hint) domain-containing protein</fullName>
    </recommendedName>
</protein>
<dbReference type="Proteomes" id="UP000483078">
    <property type="component" value="Unassembled WGS sequence"/>
</dbReference>
<organism evidence="2 3">
    <name type="scientific">Sediminimonas qiaohouensis</name>
    <dbReference type="NCBI Taxonomy" id="552061"/>
    <lineage>
        <taxon>Bacteria</taxon>
        <taxon>Pseudomonadati</taxon>
        <taxon>Pseudomonadota</taxon>
        <taxon>Alphaproteobacteria</taxon>
        <taxon>Rhodobacterales</taxon>
        <taxon>Roseobacteraceae</taxon>
        <taxon>Sediminimonas</taxon>
    </lineage>
</organism>
<comment type="caution">
    <text evidence="2">The sequence shown here is derived from an EMBL/GenBank/DDBJ whole genome shotgun (WGS) entry which is preliminary data.</text>
</comment>
<dbReference type="EMBL" id="VENJ01000002">
    <property type="protein sequence ID" value="MTJ03474.1"/>
    <property type="molecule type" value="Genomic_DNA"/>
</dbReference>
<dbReference type="Pfam" id="PF13403">
    <property type="entry name" value="Hint_2"/>
    <property type="match status" value="1"/>
</dbReference>
<gene>
    <name evidence="2" type="ORF">FH759_02090</name>
</gene>
<dbReference type="InterPro" id="IPR028992">
    <property type="entry name" value="Hedgehog/Intein_dom"/>
</dbReference>